<feature type="domain" description="AAA" evidence="1">
    <location>
        <begin position="20"/>
        <end position="149"/>
    </location>
</feature>
<organism evidence="3 4">
    <name type="scientific">Desulfosporosinus acidiphilus (strain DSM 22704 / JCM 16185 / SJ4)</name>
    <dbReference type="NCBI Taxonomy" id="646529"/>
    <lineage>
        <taxon>Bacteria</taxon>
        <taxon>Bacillati</taxon>
        <taxon>Bacillota</taxon>
        <taxon>Clostridia</taxon>
        <taxon>Eubacteriales</taxon>
        <taxon>Desulfitobacteriaceae</taxon>
        <taxon>Desulfosporosinus</taxon>
    </lineage>
</organism>
<protein>
    <submittedName>
        <fullName evidence="3">Putative ATPase (AAA+ superfamily)</fullName>
    </submittedName>
</protein>
<evidence type="ECO:0000259" key="2">
    <source>
        <dbReference type="Pfam" id="PF13635"/>
    </source>
</evidence>
<gene>
    <name evidence="3" type="ordered locus">Desaci_3920</name>
</gene>
<dbReference type="PANTHER" id="PTHR33295:SF20">
    <property type="entry name" value="ATPASE"/>
    <property type="match status" value="1"/>
</dbReference>
<accession>I4DAH1</accession>
<dbReference type="InterPro" id="IPR027417">
    <property type="entry name" value="P-loop_NTPase"/>
</dbReference>
<proteinExistence type="predicted"/>
<evidence type="ECO:0000313" key="3">
    <source>
        <dbReference type="EMBL" id="AFM42795.1"/>
    </source>
</evidence>
<dbReference type="KEGG" id="dai:Desaci_3920"/>
<keyword evidence="4" id="KW-1185">Reference proteome</keyword>
<dbReference type="InterPro" id="IPR041682">
    <property type="entry name" value="AAA_14"/>
</dbReference>
<name>I4DAH1_DESAJ</name>
<feature type="domain" description="DUF4143" evidence="2">
    <location>
        <begin position="199"/>
        <end position="341"/>
    </location>
</feature>
<dbReference type="Proteomes" id="UP000002892">
    <property type="component" value="Chromosome"/>
</dbReference>
<dbReference type="eggNOG" id="COG1373">
    <property type="taxonomic scope" value="Bacteria"/>
</dbReference>
<dbReference type="AlphaFoldDB" id="I4DAH1"/>
<reference evidence="3 4" key="1">
    <citation type="journal article" date="2012" name="J. Bacteriol.">
        <title>Complete genome sequences of Desulfosporosinus orientis DSM765T, Desulfosporosinus youngiae DSM17734T, Desulfosporosinus meridiei DSM13257T, and Desulfosporosinus acidiphilus DSM22704T.</title>
        <authorList>
            <person name="Pester M."/>
            <person name="Brambilla E."/>
            <person name="Alazard D."/>
            <person name="Rattei T."/>
            <person name="Weinmaier T."/>
            <person name="Han J."/>
            <person name="Lucas S."/>
            <person name="Lapidus A."/>
            <person name="Cheng J.F."/>
            <person name="Goodwin L."/>
            <person name="Pitluck S."/>
            <person name="Peters L."/>
            <person name="Ovchinnikova G."/>
            <person name="Teshima H."/>
            <person name="Detter J.C."/>
            <person name="Han C.S."/>
            <person name="Tapia R."/>
            <person name="Land M.L."/>
            <person name="Hauser L."/>
            <person name="Kyrpides N.C."/>
            <person name="Ivanova N.N."/>
            <person name="Pagani I."/>
            <person name="Huntmann M."/>
            <person name="Wei C.L."/>
            <person name="Davenport K.W."/>
            <person name="Daligault H."/>
            <person name="Chain P.S."/>
            <person name="Chen A."/>
            <person name="Mavromatis K."/>
            <person name="Markowitz V."/>
            <person name="Szeto E."/>
            <person name="Mikhailova N."/>
            <person name="Pati A."/>
            <person name="Wagner M."/>
            <person name="Woyke T."/>
            <person name="Ollivier B."/>
            <person name="Klenk H.P."/>
            <person name="Spring S."/>
            <person name="Loy A."/>
        </authorList>
    </citation>
    <scope>NUCLEOTIDE SEQUENCE [LARGE SCALE GENOMIC DNA]</scope>
    <source>
        <strain evidence="4">DSM 22704 / JCM 16185 / SJ4</strain>
    </source>
</reference>
<dbReference type="RefSeq" id="WP_014828782.1">
    <property type="nucleotide sequence ID" value="NC_018068.1"/>
</dbReference>
<dbReference type="EMBL" id="CP003639">
    <property type="protein sequence ID" value="AFM42795.1"/>
    <property type="molecule type" value="Genomic_DNA"/>
</dbReference>
<dbReference type="SUPFAM" id="SSF52540">
    <property type="entry name" value="P-loop containing nucleoside triphosphate hydrolases"/>
    <property type="match status" value="1"/>
</dbReference>
<evidence type="ECO:0000259" key="1">
    <source>
        <dbReference type="Pfam" id="PF13173"/>
    </source>
</evidence>
<sequence length="402" mass="45740">MIQRQEYLNQLISGREKQIIKVVTGVRRCGKSTLFTLYIDYLKSTGVSEEQIVSINLEDVEHEELLNYKALYDYVKERLCKDKNTYVFIDEVQNCKSFEKAVNSLFIKPNVDVYITGSNAYMLSGELATLLSGRYVTIDMLPLSFKEYCESTSSAGKTIRENFNDYLRFGSFPYVAIIERSDKVVIPYLDGIYSTILLKDVAKREGITDVSLLENIIKFVAASVGSPISTKKISDTINSSGRKISVNTVEHYLRALTDSYIFYKVERYDIKGKQHLKTLGKYYLVDSGIRNLLLSTSSSDLGHMIENVVYLELLRRGSKVNIGKLYEKEVDFVASDMNGRTYYQVAATVLDESTLNRELEPLEKIADNYPKILLTLDDIGPGRNFAGIRHLNLLDWLQKGEP</sequence>
<evidence type="ECO:0000313" key="4">
    <source>
        <dbReference type="Proteomes" id="UP000002892"/>
    </source>
</evidence>
<dbReference type="OrthoDB" id="9801684at2"/>
<dbReference type="PANTHER" id="PTHR33295">
    <property type="entry name" value="ATPASE"/>
    <property type="match status" value="1"/>
</dbReference>
<dbReference type="HOGENOM" id="CLU_041527_1_1_9"/>
<dbReference type="InterPro" id="IPR025420">
    <property type="entry name" value="DUF4143"/>
</dbReference>
<dbReference type="Pfam" id="PF13635">
    <property type="entry name" value="DUF4143"/>
    <property type="match status" value="1"/>
</dbReference>
<dbReference type="Pfam" id="PF13173">
    <property type="entry name" value="AAA_14"/>
    <property type="match status" value="1"/>
</dbReference>